<comment type="caution">
    <text evidence="3">The sequence shown here is derived from an EMBL/GenBank/DDBJ whole genome shotgun (WGS) entry which is preliminary data.</text>
</comment>
<dbReference type="NCBIfam" id="TIGR00654">
    <property type="entry name" value="PhzF_family"/>
    <property type="match status" value="1"/>
</dbReference>
<dbReference type="InterPro" id="IPR003719">
    <property type="entry name" value="Phenazine_PhzF-like"/>
</dbReference>
<dbReference type="RefSeq" id="WP_115517072.1">
    <property type="nucleotide sequence ID" value="NZ_QRGO01000001.1"/>
</dbReference>
<organism evidence="3 4">
    <name type="scientific">Undibacter mobilis</name>
    <dbReference type="NCBI Taxonomy" id="2292256"/>
    <lineage>
        <taxon>Bacteria</taxon>
        <taxon>Pseudomonadati</taxon>
        <taxon>Pseudomonadota</taxon>
        <taxon>Alphaproteobacteria</taxon>
        <taxon>Hyphomicrobiales</taxon>
        <taxon>Nitrobacteraceae</taxon>
        <taxon>Undibacter</taxon>
    </lineage>
</organism>
<dbReference type="GO" id="GO:0016853">
    <property type="term" value="F:isomerase activity"/>
    <property type="evidence" value="ECO:0007669"/>
    <property type="project" value="TreeGrafter"/>
</dbReference>
<evidence type="ECO:0000313" key="4">
    <source>
        <dbReference type="Proteomes" id="UP000263993"/>
    </source>
</evidence>
<dbReference type="PANTHER" id="PTHR13774:SF32">
    <property type="entry name" value="ANTISENSE-ENHANCING SEQUENCE 1"/>
    <property type="match status" value="1"/>
</dbReference>
<accession>A0A371BBZ5</accession>
<protein>
    <submittedName>
        <fullName evidence="3">PhzF family phenazine biosynthesis protein</fullName>
    </submittedName>
</protein>
<evidence type="ECO:0000256" key="2">
    <source>
        <dbReference type="PIRSR" id="PIRSR016184-1"/>
    </source>
</evidence>
<feature type="active site" evidence="2">
    <location>
        <position position="46"/>
    </location>
</feature>
<dbReference type="Pfam" id="PF02567">
    <property type="entry name" value="PhzC-PhzF"/>
    <property type="match status" value="1"/>
</dbReference>
<dbReference type="Proteomes" id="UP000263993">
    <property type="component" value="Unassembled WGS sequence"/>
</dbReference>
<dbReference type="PIRSF" id="PIRSF016184">
    <property type="entry name" value="PhzC_PhzF"/>
    <property type="match status" value="1"/>
</dbReference>
<gene>
    <name evidence="3" type="ORF">DXH78_11015</name>
</gene>
<comment type="similarity">
    <text evidence="1">Belongs to the PhzF family.</text>
</comment>
<dbReference type="EMBL" id="QRGO01000001">
    <property type="protein sequence ID" value="RDV05047.1"/>
    <property type="molecule type" value="Genomic_DNA"/>
</dbReference>
<keyword evidence="4" id="KW-1185">Reference proteome</keyword>
<sequence length="298" mass="31101">MRRRFITLDVFTRRRFAGNPLGMVFDADGLDTQAMQTIAREFNYSETVFVAPPQDAAHKASMRIFTPGSELPFAGHPTVGAAVGLARAAGGGAQSFVIEEKIGAVACDVRMHDAESGFAEFKLPQLPERVGELPDAALLADGLGLDAADIDVRAFPPSRWSAGVPFAIVAIRSLAAVGRAKPNGEAFTKAFGQGGPAKAYIVCEEAAEAGHHLHVRMFAPGIGVAEDPATGSALASFAGLYVAHKRPADGVIRLAIEQGYEMGRPSVLHLTLGVASGALREASIGGDAVVITEGVIEA</sequence>
<evidence type="ECO:0000313" key="3">
    <source>
        <dbReference type="EMBL" id="RDV05047.1"/>
    </source>
</evidence>
<reference evidence="4" key="1">
    <citation type="submission" date="2018-08" db="EMBL/GenBank/DDBJ databases">
        <authorList>
            <person name="Kim S.-J."/>
            <person name="Jung G.-Y."/>
        </authorList>
    </citation>
    <scope>NUCLEOTIDE SEQUENCE [LARGE SCALE GENOMIC DNA]</scope>
    <source>
        <strain evidence="4">GY_H</strain>
    </source>
</reference>
<evidence type="ECO:0000256" key="1">
    <source>
        <dbReference type="ARBA" id="ARBA00008270"/>
    </source>
</evidence>
<dbReference type="SUPFAM" id="SSF54506">
    <property type="entry name" value="Diaminopimelate epimerase-like"/>
    <property type="match status" value="1"/>
</dbReference>
<dbReference type="Gene3D" id="3.10.310.10">
    <property type="entry name" value="Diaminopimelate Epimerase, Chain A, domain 1"/>
    <property type="match status" value="2"/>
</dbReference>
<dbReference type="PANTHER" id="PTHR13774">
    <property type="entry name" value="PHENAZINE BIOSYNTHESIS PROTEIN"/>
    <property type="match status" value="1"/>
</dbReference>
<proteinExistence type="inferred from homology"/>
<dbReference type="GO" id="GO:0005737">
    <property type="term" value="C:cytoplasm"/>
    <property type="evidence" value="ECO:0007669"/>
    <property type="project" value="TreeGrafter"/>
</dbReference>
<dbReference type="AlphaFoldDB" id="A0A371BBZ5"/>
<dbReference type="OrthoDB" id="9788221at2"/>
<name>A0A371BBZ5_9BRAD</name>